<dbReference type="PROSITE" id="PS51821">
    <property type="entry name" value="VELVET"/>
    <property type="match status" value="1"/>
</dbReference>
<dbReference type="AlphaFoldDB" id="A0A1E1K060"/>
<feature type="compositionally biased region" description="Acidic residues" evidence="6">
    <location>
        <begin position="425"/>
        <end position="436"/>
    </location>
</feature>
<dbReference type="GO" id="GO:0030435">
    <property type="term" value="P:sporulation resulting in formation of a cellular spore"/>
    <property type="evidence" value="ECO:0007669"/>
    <property type="project" value="UniProtKB-KW"/>
</dbReference>
<sequence length="449" mass="49856">MSLTHPQGGGFGGPPSRHPYRADSNPSRAPPPTLPSMSSLLNPEPMQQQPQYSQRINGQFNPPANMANQFHPLYQSQRDLNVPVHHIYRPPSPPANSQSSQTPQPITTYGDRQYSPANFSSGEVPLQRRQAKAITQRRADPHKGGNQESASHFPQHYYPVNTSQSPSQGSFEPDGMSSRRESTFSESSSRGASQMQSSKMPISNILSEQARQVSSENFYRVKTNFYRPVVGPAPIYSLRMRQQPVAARACGFGERDRRVIDPPPILQMHVSAPHLTASEISKLISSSYLVIHCILWDSENNCDASAMPGTTDKRQQRRLMGTLVASPFVGKDEHQVEGCFFTFPDLSVRTPGKYSLRFSLVSLNPMKMGPGACEPVRSTIISSDFQVFNAKDFGGMRASTELTKALKHQGCLISVKKGNSKGNREDEDDEEDEVDEGNFSMKRGKRSKR</sequence>
<keyword evidence="9" id="KW-1185">Reference proteome</keyword>
<dbReference type="Pfam" id="PF11754">
    <property type="entry name" value="Velvet"/>
    <property type="match status" value="2"/>
</dbReference>
<evidence type="ECO:0000313" key="9">
    <source>
        <dbReference type="Proteomes" id="UP000178912"/>
    </source>
</evidence>
<feature type="compositionally biased region" description="Polar residues" evidence="6">
    <location>
        <begin position="45"/>
        <end position="69"/>
    </location>
</feature>
<feature type="compositionally biased region" description="Polar residues" evidence="6">
    <location>
        <begin position="160"/>
        <end position="170"/>
    </location>
</feature>
<evidence type="ECO:0000256" key="2">
    <source>
        <dbReference type="ARBA" id="ARBA00022969"/>
    </source>
</evidence>
<keyword evidence="2" id="KW-0749">Sporulation</keyword>
<proteinExistence type="predicted"/>
<feature type="region of interest" description="Disordered" evidence="6">
    <location>
        <begin position="1"/>
        <end position="69"/>
    </location>
</feature>
<dbReference type="EMBL" id="FJUX01000008">
    <property type="protein sequence ID" value="CZS91449.1"/>
    <property type="molecule type" value="Genomic_DNA"/>
</dbReference>
<accession>A0A1E1K060</accession>
<evidence type="ECO:0000256" key="5">
    <source>
        <dbReference type="ARBA" id="ARBA00023242"/>
    </source>
</evidence>
<feature type="domain" description="Velvet" evidence="7">
    <location>
        <begin position="231"/>
        <end position="416"/>
    </location>
</feature>
<feature type="region of interest" description="Disordered" evidence="6">
    <location>
        <begin position="84"/>
        <end position="199"/>
    </location>
</feature>
<evidence type="ECO:0000256" key="4">
    <source>
        <dbReference type="ARBA" id="ARBA00023163"/>
    </source>
</evidence>
<dbReference type="InterPro" id="IPR038491">
    <property type="entry name" value="Velvet_dom_sf"/>
</dbReference>
<evidence type="ECO:0000256" key="1">
    <source>
        <dbReference type="ARBA" id="ARBA00004123"/>
    </source>
</evidence>
<evidence type="ECO:0000313" key="8">
    <source>
        <dbReference type="EMBL" id="CZS91449.1"/>
    </source>
</evidence>
<keyword evidence="4" id="KW-0804">Transcription</keyword>
<comment type="subcellular location">
    <subcellularLocation>
        <location evidence="1">Nucleus</location>
    </subcellularLocation>
</comment>
<dbReference type="InterPro" id="IPR021740">
    <property type="entry name" value="Velvet"/>
</dbReference>
<dbReference type="Proteomes" id="UP000178912">
    <property type="component" value="Unassembled WGS sequence"/>
</dbReference>
<feature type="compositionally biased region" description="Low complexity" evidence="6">
    <location>
        <begin position="95"/>
        <end position="105"/>
    </location>
</feature>
<keyword evidence="3" id="KW-0805">Transcription regulation</keyword>
<protein>
    <recommendedName>
        <fullName evidence="7">Velvet domain-containing protein</fullName>
    </recommendedName>
</protein>
<dbReference type="GO" id="GO:0005634">
    <property type="term" value="C:nucleus"/>
    <property type="evidence" value="ECO:0007669"/>
    <property type="project" value="UniProtKB-SubCell"/>
</dbReference>
<dbReference type="InterPro" id="IPR037525">
    <property type="entry name" value="Velvet_dom"/>
</dbReference>
<dbReference type="OrthoDB" id="3056235at2759"/>
<feature type="region of interest" description="Disordered" evidence="6">
    <location>
        <begin position="416"/>
        <end position="449"/>
    </location>
</feature>
<feature type="compositionally biased region" description="Low complexity" evidence="6">
    <location>
        <begin position="184"/>
        <end position="198"/>
    </location>
</feature>
<keyword evidence="5" id="KW-0539">Nucleus</keyword>
<gene>
    <name evidence="8" type="ORF">RAG0_02071</name>
</gene>
<dbReference type="Gene3D" id="2.60.40.3960">
    <property type="entry name" value="Velvet domain"/>
    <property type="match status" value="1"/>
</dbReference>
<dbReference type="PANTHER" id="PTHR33572:SF17">
    <property type="entry name" value="SEXUAL DEVELOPMENT REGULATOR VELC"/>
    <property type="match status" value="1"/>
</dbReference>
<evidence type="ECO:0000256" key="6">
    <source>
        <dbReference type="SAM" id="MobiDB-lite"/>
    </source>
</evidence>
<evidence type="ECO:0000259" key="7">
    <source>
        <dbReference type="PROSITE" id="PS51821"/>
    </source>
</evidence>
<dbReference type="PANTHER" id="PTHR33572">
    <property type="entry name" value="SPORE DEVELOPMENT REGULATOR VOSA"/>
    <property type="match status" value="1"/>
</dbReference>
<name>A0A1E1K060_9HELO</name>
<organism evidence="8 9">
    <name type="scientific">Rhynchosporium agropyri</name>
    <dbReference type="NCBI Taxonomy" id="914238"/>
    <lineage>
        <taxon>Eukaryota</taxon>
        <taxon>Fungi</taxon>
        <taxon>Dikarya</taxon>
        <taxon>Ascomycota</taxon>
        <taxon>Pezizomycotina</taxon>
        <taxon>Leotiomycetes</taxon>
        <taxon>Helotiales</taxon>
        <taxon>Ploettnerulaceae</taxon>
        <taxon>Rhynchosporium</taxon>
    </lineage>
</organism>
<evidence type="ECO:0000256" key="3">
    <source>
        <dbReference type="ARBA" id="ARBA00023015"/>
    </source>
</evidence>
<reference evidence="9" key="1">
    <citation type="submission" date="2016-03" db="EMBL/GenBank/DDBJ databases">
        <authorList>
            <person name="Guldener U."/>
        </authorList>
    </citation>
    <scope>NUCLEOTIDE SEQUENCE [LARGE SCALE GENOMIC DNA]</scope>
    <source>
        <strain evidence="9">04CH-RAC-A.6.1</strain>
    </source>
</reference>